<dbReference type="AlphaFoldDB" id="A0A7C1E2U7"/>
<evidence type="ECO:0000259" key="2">
    <source>
        <dbReference type="Pfam" id="PF18481"/>
    </source>
</evidence>
<dbReference type="Pfam" id="PF04256">
    <property type="entry name" value="DUF434"/>
    <property type="match status" value="1"/>
</dbReference>
<reference evidence="3" key="1">
    <citation type="journal article" date="2020" name="mSystems">
        <title>Genome- and Community-Level Interaction Insights into Carbon Utilization and Element Cycling Functions of Hydrothermarchaeota in Hydrothermal Sediment.</title>
        <authorList>
            <person name="Zhou Z."/>
            <person name="Liu Y."/>
            <person name="Xu W."/>
            <person name="Pan J."/>
            <person name="Luo Z.H."/>
            <person name="Li M."/>
        </authorList>
    </citation>
    <scope>NUCLEOTIDE SEQUENCE [LARGE SCALE GENOMIC DNA]</scope>
    <source>
        <strain evidence="3">SpSt-123</strain>
    </source>
</reference>
<sequence length="232" mass="26576">MSSPRLIRSIREYRFLIDRGYNPESALRLVENRYVLSRLERDILYRGVHTKRHDEKVKAAFMKGMRELEQGNPNILIDFINVVTTIIEIIDRSVISIGSDGLLRDHAKVLGRSKKTTEEIRNACRLIGKALPDKRLVLVSEKNYPYSELKAGECARVIGANAYYIVVDKVDSYLIKASIEEKIIVATSDSVIIEKAPLIMDLPYMVARDRLSLNENVVDIEDIIYGLENQFY</sequence>
<dbReference type="InterPro" id="IPR007368">
    <property type="entry name" value="DUF434"/>
</dbReference>
<dbReference type="PANTHER" id="PTHR42252">
    <property type="entry name" value="DUF5616 DOMAIN-CONTAINING PROTEIN"/>
    <property type="match status" value="1"/>
</dbReference>
<dbReference type="InterPro" id="IPR041652">
    <property type="entry name" value="DUF5616"/>
</dbReference>
<protein>
    <submittedName>
        <fullName evidence="3">DUF434 domain-containing protein</fullName>
    </submittedName>
</protein>
<evidence type="ECO:0000313" key="3">
    <source>
        <dbReference type="EMBL" id="HDS10802.1"/>
    </source>
</evidence>
<evidence type="ECO:0000259" key="1">
    <source>
        <dbReference type="Pfam" id="PF04256"/>
    </source>
</evidence>
<feature type="domain" description="DUF5616" evidence="2">
    <location>
        <begin position="72"/>
        <end position="203"/>
    </location>
</feature>
<comment type="caution">
    <text evidence="3">The sequence shown here is derived from an EMBL/GenBank/DDBJ whole genome shotgun (WGS) entry which is preliminary data.</text>
</comment>
<dbReference type="Pfam" id="PF18481">
    <property type="entry name" value="DUF5616"/>
    <property type="match status" value="1"/>
</dbReference>
<name>A0A7C1E2U7_9CREN</name>
<organism evidence="3">
    <name type="scientific">Fervidicoccus fontis</name>
    <dbReference type="NCBI Taxonomy" id="683846"/>
    <lineage>
        <taxon>Archaea</taxon>
        <taxon>Thermoproteota</taxon>
        <taxon>Thermoprotei</taxon>
        <taxon>Fervidicoccales</taxon>
        <taxon>Fervidicoccaceae</taxon>
        <taxon>Fervidicoccus</taxon>
    </lineage>
</organism>
<feature type="domain" description="DUF434" evidence="1">
    <location>
        <begin position="6"/>
        <end position="58"/>
    </location>
</feature>
<dbReference type="PANTHER" id="PTHR42252:SF1">
    <property type="entry name" value="DUF434 DOMAIN-CONTAINING PROTEIN"/>
    <property type="match status" value="1"/>
</dbReference>
<dbReference type="EMBL" id="DSDY01000131">
    <property type="protein sequence ID" value="HDS10802.1"/>
    <property type="molecule type" value="Genomic_DNA"/>
</dbReference>
<proteinExistence type="predicted"/>
<gene>
    <name evidence="3" type="ORF">ENO04_04215</name>
</gene>
<accession>A0A7C1E2U7</accession>